<evidence type="ECO:0000256" key="3">
    <source>
        <dbReference type="ARBA" id="ARBA00023163"/>
    </source>
</evidence>
<dbReference type="InterPro" id="IPR050109">
    <property type="entry name" value="HTH-type_TetR-like_transc_reg"/>
</dbReference>
<dbReference type="PANTHER" id="PTHR30055">
    <property type="entry name" value="HTH-TYPE TRANSCRIPTIONAL REGULATOR RUTR"/>
    <property type="match status" value="1"/>
</dbReference>
<evidence type="ECO:0000313" key="6">
    <source>
        <dbReference type="EMBL" id="MFF5895484.1"/>
    </source>
</evidence>
<dbReference type="SUPFAM" id="SSF46689">
    <property type="entry name" value="Homeodomain-like"/>
    <property type="match status" value="1"/>
</dbReference>
<dbReference type="EMBL" id="JBIBEG010000001">
    <property type="protein sequence ID" value="MFF5895484.1"/>
    <property type="molecule type" value="Genomic_DNA"/>
</dbReference>
<accession>A0ABW6X092</accession>
<evidence type="ECO:0000256" key="2">
    <source>
        <dbReference type="ARBA" id="ARBA00023125"/>
    </source>
</evidence>
<feature type="domain" description="HTH tetR-type" evidence="5">
    <location>
        <begin position="18"/>
        <end position="77"/>
    </location>
</feature>
<keyword evidence="1" id="KW-0805">Transcription regulation</keyword>
<evidence type="ECO:0000256" key="1">
    <source>
        <dbReference type="ARBA" id="ARBA00023015"/>
    </source>
</evidence>
<dbReference type="Proteomes" id="UP001602322">
    <property type="component" value="Unassembled WGS sequence"/>
</dbReference>
<evidence type="ECO:0000259" key="5">
    <source>
        <dbReference type="PROSITE" id="PS50977"/>
    </source>
</evidence>
<keyword evidence="7" id="KW-1185">Reference proteome</keyword>
<organism evidence="6 7">
    <name type="scientific">Streptomyces argenteolus</name>
    <dbReference type="NCBI Taxonomy" id="67274"/>
    <lineage>
        <taxon>Bacteria</taxon>
        <taxon>Bacillati</taxon>
        <taxon>Actinomycetota</taxon>
        <taxon>Actinomycetes</taxon>
        <taxon>Kitasatosporales</taxon>
        <taxon>Streptomycetaceae</taxon>
        <taxon>Streptomyces</taxon>
    </lineage>
</organism>
<dbReference type="InterPro" id="IPR049445">
    <property type="entry name" value="TetR_SbtR-like_C"/>
</dbReference>
<proteinExistence type="predicted"/>
<evidence type="ECO:0000256" key="4">
    <source>
        <dbReference type="PROSITE-ProRule" id="PRU00335"/>
    </source>
</evidence>
<name>A0ABW6X092_9ACTN</name>
<dbReference type="Pfam" id="PF21597">
    <property type="entry name" value="TetR_C_43"/>
    <property type="match status" value="1"/>
</dbReference>
<dbReference type="Gene3D" id="1.10.357.10">
    <property type="entry name" value="Tetracycline Repressor, domain 2"/>
    <property type="match status" value="1"/>
</dbReference>
<evidence type="ECO:0000313" key="7">
    <source>
        <dbReference type="Proteomes" id="UP001602322"/>
    </source>
</evidence>
<dbReference type="SUPFAM" id="SSF48498">
    <property type="entry name" value="Tetracyclin repressor-like, C-terminal domain"/>
    <property type="match status" value="1"/>
</dbReference>
<keyword evidence="2 4" id="KW-0238">DNA-binding</keyword>
<comment type="caution">
    <text evidence="6">The sequence shown here is derived from an EMBL/GenBank/DDBJ whole genome shotgun (WGS) entry which is preliminary data.</text>
</comment>
<keyword evidence="3" id="KW-0804">Transcription</keyword>
<dbReference type="Pfam" id="PF00440">
    <property type="entry name" value="TetR_N"/>
    <property type="match status" value="1"/>
</dbReference>
<dbReference type="InterPro" id="IPR009057">
    <property type="entry name" value="Homeodomain-like_sf"/>
</dbReference>
<gene>
    <name evidence="6" type="ORF">ACFY8O_06080</name>
</gene>
<protein>
    <submittedName>
        <fullName evidence="6">TetR/AcrR family transcriptional regulator</fullName>
    </submittedName>
</protein>
<sequence>MPDQTSQKPAEALRSDARENRERILAAAREAYALQGIDVPMAAIARRAKVGVATLYRRFPTRAALVSEAFSEQLTHCVAALDEGLDDPDPWRGFCSVVEKVCMMQAAERGFTEAFLSQFPDHAGYAEERRRAEEGLALLIRRAKDCGRLRRDFDVQDFTLLILANCGATTGAGEDAPAASRRLVGYLLQSFRAEAAAPLPPPAPLGLDRIHA</sequence>
<dbReference type="InterPro" id="IPR001647">
    <property type="entry name" value="HTH_TetR"/>
</dbReference>
<dbReference type="PROSITE" id="PS50977">
    <property type="entry name" value="HTH_TETR_2"/>
    <property type="match status" value="1"/>
</dbReference>
<dbReference type="RefSeq" id="WP_387899245.1">
    <property type="nucleotide sequence ID" value="NZ_JBIBEG010000001.1"/>
</dbReference>
<dbReference type="InterPro" id="IPR036271">
    <property type="entry name" value="Tet_transcr_reg_TetR-rel_C_sf"/>
</dbReference>
<dbReference type="PRINTS" id="PR00455">
    <property type="entry name" value="HTHTETR"/>
</dbReference>
<reference evidence="6 7" key="1">
    <citation type="submission" date="2024-10" db="EMBL/GenBank/DDBJ databases">
        <title>The Natural Products Discovery Center: Release of the First 8490 Sequenced Strains for Exploring Actinobacteria Biosynthetic Diversity.</title>
        <authorList>
            <person name="Kalkreuter E."/>
            <person name="Kautsar S.A."/>
            <person name="Yang D."/>
            <person name="Bader C.D."/>
            <person name="Teijaro C.N."/>
            <person name="Fluegel L."/>
            <person name="Davis C.M."/>
            <person name="Simpson J.R."/>
            <person name="Lauterbach L."/>
            <person name="Steele A.D."/>
            <person name="Gui C."/>
            <person name="Meng S."/>
            <person name="Li G."/>
            <person name="Viehrig K."/>
            <person name="Ye F."/>
            <person name="Su P."/>
            <person name="Kiefer A.F."/>
            <person name="Nichols A."/>
            <person name="Cepeda A.J."/>
            <person name="Yan W."/>
            <person name="Fan B."/>
            <person name="Jiang Y."/>
            <person name="Adhikari A."/>
            <person name="Zheng C.-J."/>
            <person name="Schuster L."/>
            <person name="Cowan T.M."/>
            <person name="Smanski M.J."/>
            <person name="Chevrette M.G."/>
            <person name="De Carvalho L.P.S."/>
            <person name="Shen B."/>
        </authorList>
    </citation>
    <scope>NUCLEOTIDE SEQUENCE [LARGE SCALE GENOMIC DNA]</scope>
    <source>
        <strain evidence="6 7">NPDC012540</strain>
    </source>
</reference>
<dbReference type="PANTHER" id="PTHR30055:SF234">
    <property type="entry name" value="HTH-TYPE TRANSCRIPTIONAL REGULATOR BETI"/>
    <property type="match status" value="1"/>
</dbReference>
<feature type="DNA-binding region" description="H-T-H motif" evidence="4">
    <location>
        <begin position="40"/>
        <end position="59"/>
    </location>
</feature>